<protein>
    <recommendedName>
        <fullName evidence="5">Tripartite tricarboxylate transporter TctB family protein</fullName>
    </recommendedName>
</protein>
<feature type="transmembrane region" description="Helical" evidence="2">
    <location>
        <begin position="9"/>
        <end position="26"/>
    </location>
</feature>
<gene>
    <name evidence="3" type="ORF">H9874_00430</name>
</gene>
<feature type="transmembrane region" description="Helical" evidence="2">
    <location>
        <begin position="46"/>
        <end position="64"/>
    </location>
</feature>
<keyword evidence="2" id="KW-0472">Membrane</keyword>
<dbReference type="AlphaFoldDB" id="A0A9D1QXU1"/>
<evidence type="ECO:0000313" key="3">
    <source>
        <dbReference type="EMBL" id="HIW77599.1"/>
    </source>
</evidence>
<feature type="region of interest" description="Disordered" evidence="1">
    <location>
        <begin position="125"/>
        <end position="151"/>
    </location>
</feature>
<feature type="compositionally biased region" description="Low complexity" evidence="1">
    <location>
        <begin position="74"/>
        <end position="92"/>
    </location>
</feature>
<feature type="transmembrane region" description="Helical" evidence="2">
    <location>
        <begin position="203"/>
        <end position="225"/>
    </location>
</feature>
<organism evidence="3 4">
    <name type="scientific">Candidatus Bilophila faecipullorum</name>
    <dbReference type="NCBI Taxonomy" id="2838482"/>
    <lineage>
        <taxon>Bacteria</taxon>
        <taxon>Pseudomonadati</taxon>
        <taxon>Thermodesulfobacteriota</taxon>
        <taxon>Desulfovibrionia</taxon>
        <taxon>Desulfovibrionales</taxon>
        <taxon>Desulfovibrionaceae</taxon>
        <taxon>Bilophila</taxon>
    </lineage>
</organism>
<dbReference type="EMBL" id="DXGI01000014">
    <property type="protein sequence ID" value="HIW77599.1"/>
    <property type="molecule type" value="Genomic_DNA"/>
</dbReference>
<reference evidence="3" key="1">
    <citation type="journal article" date="2021" name="PeerJ">
        <title>Extensive microbial diversity within the chicken gut microbiome revealed by metagenomics and culture.</title>
        <authorList>
            <person name="Gilroy R."/>
            <person name="Ravi A."/>
            <person name="Getino M."/>
            <person name="Pursley I."/>
            <person name="Horton D.L."/>
            <person name="Alikhan N.F."/>
            <person name="Baker D."/>
            <person name="Gharbi K."/>
            <person name="Hall N."/>
            <person name="Watson M."/>
            <person name="Adriaenssens E.M."/>
            <person name="Foster-Nyarko E."/>
            <person name="Jarju S."/>
            <person name="Secka A."/>
            <person name="Antonio M."/>
            <person name="Oren A."/>
            <person name="Chaudhuri R.R."/>
            <person name="La Ragione R."/>
            <person name="Hildebrand F."/>
            <person name="Pallen M.J."/>
        </authorList>
    </citation>
    <scope>NUCLEOTIDE SEQUENCE</scope>
    <source>
        <strain evidence="3">ChiSxjej5B17-1746</strain>
    </source>
</reference>
<reference evidence="3" key="2">
    <citation type="submission" date="2021-04" db="EMBL/GenBank/DDBJ databases">
        <authorList>
            <person name="Gilroy R."/>
        </authorList>
    </citation>
    <scope>NUCLEOTIDE SEQUENCE</scope>
    <source>
        <strain evidence="3">ChiSxjej5B17-1746</strain>
    </source>
</reference>
<evidence type="ECO:0000313" key="4">
    <source>
        <dbReference type="Proteomes" id="UP000824264"/>
    </source>
</evidence>
<dbReference type="Proteomes" id="UP000824264">
    <property type="component" value="Unassembled WGS sequence"/>
</dbReference>
<evidence type="ECO:0008006" key="5">
    <source>
        <dbReference type="Google" id="ProtNLM"/>
    </source>
</evidence>
<name>A0A9D1QXU1_9BACT</name>
<feature type="region of interest" description="Disordered" evidence="1">
    <location>
        <begin position="71"/>
        <end position="96"/>
    </location>
</feature>
<accession>A0A9D1QXU1</accession>
<evidence type="ECO:0000256" key="2">
    <source>
        <dbReference type="SAM" id="Phobius"/>
    </source>
</evidence>
<proteinExistence type="predicted"/>
<sequence length="230" mass="23562">MTERQRDMLAYGVVALAGGTLLLWIIPAYTPEYPGYGVPASLLPDIAAGFMLALSLLGLVRAVLASRAERRETGAAPGHGPAHTAPGNAATASEGGPADSAVACSGASAFPTSGVASPVMGKAEDGTAGVQGADGATRSAEAEEAEKTEADPLPAASRIQWLHLARFLIPCALLMPAMSWIGFIPAGVAFMAVIQYFCGQRRPLAFALVAALPVLTVYAVMRFGLGVPMP</sequence>
<keyword evidence="2" id="KW-1133">Transmembrane helix</keyword>
<keyword evidence="2" id="KW-0812">Transmembrane</keyword>
<feature type="transmembrane region" description="Helical" evidence="2">
    <location>
        <begin position="167"/>
        <end position="197"/>
    </location>
</feature>
<comment type="caution">
    <text evidence="3">The sequence shown here is derived from an EMBL/GenBank/DDBJ whole genome shotgun (WGS) entry which is preliminary data.</text>
</comment>
<evidence type="ECO:0000256" key="1">
    <source>
        <dbReference type="SAM" id="MobiDB-lite"/>
    </source>
</evidence>